<dbReference type="OrthoDB" id="8861968at2759"/>
<evidence type="ECO:0000256" key="2">
    <source>
        <dbReference type="ARBA" id="ARBA00022729"/>
    </source>
</evidence>
<keyword evidence="2 5" id="KW-0732">Signal</keyword>
<protein>
    <submittedName>
        <fullName evidence="6">Uncharacterized protein</fullName>
    </submittedName>
</protein>
<evidence type="ECO:0000256" key="3">
    <source>
        <dbReference type="ARBA" id="ARBA00022737"/>
    </source>
</evidence>
<dbReference type="InterPro" id="IPR032675">
    <property type="entry name" value="LRR_dom_sf"/>
</dbReference>
<keyword evidence="4" id="KW-0812">Transmembrane</keyword>
<dbReference type="InterPro" id="IPR052286">
    <property type="entry name" value="Wnt_signaling_inhibitor"/>
</dbReference>
<dbReference type="EMBL" id="OU895878">
    <property type="protein sequence ID" value="CAG9805811.1"/>
    <property type="molecule type" value="Genomic_DNA"/>
</dbReference>
<organism evidence="6 7">
    <name type="scientific">Chironomus riparius</name>
    <dbReference type="NCBI Taxonomy" id="315576"/>
    <lineage>
        <taxon>Eukaryota</taxon>
        <taxon>Metazoa</taxon>
        <taxon>Ecdysozoa</taxon>
        <taxon>Arthropoda</taxon>
        <taxon>Hexapoda</taxon>
        <taxon>Insecta</taxon>
        <taxon>Pterygota</taxon>
        <taxon>Neoptera</taxon>
        <taxon>Endopterygota</taxon>
        <taxon>Diptera</taxon>
        <taxon>Nematocera</taxon>
        <taxon>Chironomoidea</taxon>
        <taxon>Chironomidae</taxon>
        <taxon>Chironominae</taxon>
        <taxon>Chironomus</taxon>
    </lineage>
</organism>
<reference evidence="6" key="1">
    <citation type="submission" date="2022-01" db="EMBL/GenBank/DDBJ databases">
        <authorList>
            <person name="King R."/>
        </authorList>
    </citation>
    <scope>NUCLEOTIDE SEQUENCE</scope>
</reference>
<dbReference type="Gene3D" id="3.80.10.10">
    <property type="entry name" value="Ribonuclease Inhibitor"/>
    <property type="match status" value="1"/>
</dbReference>
<dbReference type="GO" id="GO:0016020">
    <property type="term" value="C:membrane"/>
    <property type="evidence" value="ECO:0007669"/>
    <property type="project" value="TreeGrafter"/>
</dbReference>
<keyword evidence="3" id="KW-0677">Repeat</keyword>
<keyword evidence="1" id="KW-0433">Leucine-rich repeat</keyword>
<dbReference type="InterPro" id="IPR003591">
    <property type="entry name" value="Leu-rich_rpt_typical-subtyp"/>
</dbReference>
<dbReference type="PANTHER" id="PTHR24364">
    <property type="entry name" value="LP06937P"/>
    <property type="match status" value="1"/>
</dbReference>
<evidence type="ECO:0000256" key="4">
    <source>
        <dbReference type="SAM" id="Phobius"/>
    </source>
</evidence>
<dbReference type="Pfam" id="PF13855">
    <property type="entry name" value="LRR_8"/>
    <property type="match status" value="1"/>
</dbReference>
<dbReference type="PANTHER" id="PTHR24364:SF18">
    <property type="entry name" value="LP06937P"/>
    <property type="match status" value="1"/>
</dbReference>
<reference evidence="6" key="2">
    <citation type="submission" date="2022-10" db="EMBL/GenBank/DDBJ databases">
        <authorList>
            <consortium name="ENA_rothamsted_submissions"/>
            <consortium name="culmorum"/>
            <person name="King R."/>
        </authorList>
    </citation>
    <scope>NUCLEOTIDE SEQUENCE</scope>
</reference>
<keyword evidence="4" id="KW-0472">Membrane</keyword>
<sequence>MREKNTKMWALRYLSAVILILTPFPIVNGGDCGAKFQNKCSCGLGEYIDRMQYIVNCTNTGFRDTTMLQALPKQTEVLIWTGNYVPELPWNVFGAINNLDNLTIIDMSNNHIREIRGKSYHHVSNVKRLILNHNNLSISRDDDEFNHHHPRVFSNFINLMELHLTNAFSDNSTEELSEDLHDIFVNSNLTKLTKLHLEQNEIKKFKDKRVFCDLPSIRDLHLGDNLLEEINFDILCLSHMRFLDLERNKFTQMRKADLYMLDMLGNIPKRDTDLIVDLTYNQLACDCTVNNIQEWLTKTKVKIRNLDNLFCYKQGHKYQPLLSVKYNKCHVQSRDTTIAKGHTIALVFLSVVILTILLTLVITAIYINRNRIKKIVNPVMTNVSRKVHYTTIKDDDAPEQYV</sequence>
<accession>A0A9N9WTW7</accession>
<dbReference type="SMART" id="SM00365">
    <property type="entry name" value="LRR_SD22"/>
    <property type="match status" value="3"/>
</dbReference>
<proteinExistence type="predicted"/>
<dbReference type="AlphaFoldDB" id="A0A9N9WTW7"/>
<dbReference type="InterPro" id="IPR001611">
    <property type="entry name" value="Leu-rich_rpt"/>
</dbReference>
<dbReference type="SUPFAM" id="SSF52058">
    <property type="entry name" value="L domain-like"/>
    <property type="match status" value="1"/>
</dbReference>
<evidence type="ECO:0000313" key="7">
    <source>
        <dbReference type="Proteomes" id="UP001153620"/>
    </source>
</evidence>
<feature type="signal peptide" evidence="5">
    <location>
        <begin position="1"/>
        <end position="29"/>
    </location>
</feature>
<feature type="chain" id="PRO_5040111342" evidence="5">
    <location>
        <begin position="30"/>
        <end position="402"/>
    </location>
</feature>
<dbReference type="Proteomes" id="UP001153620">
    <property type="component" value="Chromosome 2"/>
</dbReference>
<evidence type="ECO:0000313" key="6">
    <source>
        <dbReference type="EMBL" id="CAG9805811.1"/>
    </source>
</evidence>
<keyword evidence="7" id="KW-1185">Reference proteome</keyword>
<keyword evidence="4" id="KW-1133">Transmembrane helix</keyword>
<dbReference type="PROSITE" id="PS51450">
    <property type="entry name" value="LRR"/>
    <property type="match status" value="1"/>
</dbReference>
<evidence type="ECO:0000256" key="5">
    <source>
        <dbReference type="SAM" id="SignalP"/>
    </source>
</evidence>
<name>A0A9N9WTW7_9DIPT</name>
<evidence type="ECO:0000256" key="1">
    <source>
        <dbReference type="ARBA" id="ARBA00022614"/>
    </source>
</evidence>
<feature type="transmembrane region" description="Helical" evidence="4">
    <location>
        <begin position="344"/>
        <end position="367"/>
    </location>
</feature>
<gene>
    <name evidence="6" type="ORF">CHIRRI_LOCUS8679</name>
</gene>
<dbReference type="SMART" id="SM00369">
    <property type="entry name" value="LRR_TYP"/>
    <property type="match status" value="5"/>
</dbReference>